<dbReference type="Pfam" id="PF12146">
    <property type="entry name" value="Hydrolase_4"/>
    <property type="match status" value="1"/>
</dbReference>
<keyword evidence="2" id="KW-0378">Hydrolase</keyword>
<reference evidence="2 3" key="1">
    <citation type="submission" date="2023-10" db="EMBL/GenBank/DDBJ databases">
        <title>Bacteria for the degradation of biodegradable plastic PBAT(Polybutylene adipate terephthalate).</title>
        <authorList>
            <person name="Weon H.-Y."/>
            <person name="Yeon J."/>
        </authorList>
    </citation>
    <scope>NUCLEOTIDE SEQUENCE [LARGE SCALE GENOMIC DNA]</scope>
    <source>
        <strain evidence="2 3">SBD 7-3</strain>
    </source>
</reference>
<name>A0ABZ0CS33_9BURK</name>
<dbReference type="InterPro" id="IPR029058">
    <property type="entry name" value="AB_hydrolase_fold"/>
</dbReference>
<gene>
    <name evidence="2" type="ORF">RXV79_22515</name>
</gene>
<proteinExistence type="predicted"/>
<evidence type="ECO:0000313" key="2">
    <source>
        <dbReference type="EMBL" id="WOB07673.1"/>
    </source>
</evidence>
<dbReference type="InterPro" id="IPR022742">
    <property type="entry name" value="Hydrolase_4"/>
</dbReference>
<evidence type="ECO:0000259" key="1">
    <source>
        <dbReference type="Pfam" id="PF12146"/>
    </source>
</evidence>
<dbReference type="Proteomes" id="UP001303946">
    <property type="component" value="Chromosome"/>
</dbReference>
<dbReference type="RefSeq" id="WP_316700330.1">
    <property type="nucleotide sequence ID" value="NZ_CP136336.1"/>
</dbReference>
<dbReference type="InterPro" id="IPR051044">
    <property type="entry name" value="MAG_DAG_Lipase"/>
</dbReference>
<sequence>MIQSRRHHLIALASLGALGLPGCGTLRSAPEPTFTLPMSDGTPLFVRRWLAVSGTPKGVVQVIHGAAEHSARYDRVAKHLNRDGWLVYADDHRGHANTRVRTKALGDAGPDAWNKFVSDEKALTDHIKQQHPGLKVFLLGHSMGSFIAQDYVQRYGNAVAGVVLSGSNGVLANADQTVAAVRDLAKKDPLGPSPVFASVFESFNKPFTGKPGFEWLSRDAAEVKKYTDDPTCGFAFSNELVADFFTGLRDIWNPANEARIPKGMPIYVVSGDQDPVGGNTAGLKILLANYQRYGLTDVQHKFYPGARHEILNETNREEVERDIIAWLNARRG</sequence>
<dbReference type="Gene3D" id="3.40.50.1820">
    <property type="entry name" value="alpha/beta hydrolase"/>
    <property type="match status" value="1"/>
</dbReference>
<accession>A0ABZ0CS33</accession>
<dbReference type="SUPFAM" id="SSF53474">
    <property type="entry name" value="alpha/beta-Hydrolases"/>
    <property type="match status" value="1"/>
</dbReference>
<dbReference type="PANTHER" id="PTHR11614">
    <property type="entry name" value="PHOSPHOLIPASE-RELATED"/>
    <property type="match status" value="1"/>
</dbReference>
<dbReference type="GO" id="GO:0016787">
    <property type="term" value="F:hydrolase activity"/>
    <property type="evidence" value="ECO:0007669"/>
    <property type="project" value="UniProtKB-KW"/>
</dbReference>
<keyword evidence="3" id="KW-1185">Reference proteome</keyword>
<evidence type="ECO:0000313" key="3">
    <source>
        <dbReference type="Proteomes" id="UP001303946"/>
    </source>
</evidence>
<feature type="domain" description="Serine aminopeptidase S33" evidence="1">
    <location>
        <begin position="55"/>
        <end position="315"/>
    </location>
</feature>
<organism evidence="2 3">
    <name type="scientific">Piscinibacter gummiphilus</name>
    <dbReference type="NCBI Taxonomy" id="946333"/>
    <lineage>
        <taxon>Bacteria</taxon>
        <taxon>Pseudomonadati</taxon>
        <taxon>Pseudomonadota</taxon>
        <taxon>Betaproteobacteria</taxon>
        <taxon>Burkholderiales</taxon>
        <taxon>Sphaerotilaceae</taxon>
        <taxon>Piscinibacter</taxon>
    </lineage>
</organism>
<dbReference type="EMBL" id="CP136336">
    <property type="protein sequence ID" value="WOB07673.1"/>
    <property type="molecule type" value="Genomic_DNA"/>
</dbReference>
<protein>
    <submittedName>
        <fullName evidence="2">Alpha/beta hydrolase</fullName>
    </submittedName>
</protein>